<evidence type="ECO:0000313" key="4">
    <source>
        <dbReference type="Proteomes" id="UP000759529"/>
    </source>
</evidence>
<dbReference type="SUPFAM" id="SSF54106">
    <property type="entry name" value="LysM domain"/>
    <property type="match status" value="4"/>
</dbReference>
<dbReference type="InterPro" id="IPR036779">
    <property type="entry name" value="LysM_dom_sf"/>
</dbReference>
<feature type="domain" description="LysM" evidence="2">
    <location>
        <begin position="93"/>
        <end position="137"/>
    </location>
</feature>
<dbReference type="PANTHER" id="PTHR33734:SF22">
    <property type="entry name" value="MEMBRANE-BOUND LYTIC MUREIN TRANSGLYCOSYLASE D"/>
    <property type="match status" value="1"/>
</dbReference>
<evidence type="ECO:0000259" key="2">
    <source>
        <dbReference type="PROSITE" id="PS51782"/>
    </source>
</evidence>
<dbReference type="SUPFAM" id="SSF53822">
    <property type="entry name" value="Periplasmic binding protein-like I"/>
    <property type="match status" value="1"/>
</dbReference>
<reference evidence="3 4" key="1">
    <citation type="submission" date="2021-02" db="EMBL/GenBank/DDBJ databases">
        <authorList>
            <person name="Jung H.S."/>
            <person name="Chun B.H."/>
            <person name="Jeon C.O."/>
        </authorList>
    </citation>
    <scope>NUCLEOTIDE SEQUENCE [LARGE SCALE GENOMIC DNA]</scope>
    <source>
        <strain evidence="3 4">LMG 25203</strain>
    </source>
</reference>
<feature type="domain" description="LysM" evidence="2">
    <location>
        <begin position="261"/>
        <end position="304"/>
    </location>
</feature>
<dbReference type="Pfam" id="PF01476">
    <property type="entry name" value="LysM"/>
    <property type="match status" value="4"/>
</dbReference>
<comment type="caution">
    <text evidence="3">The sequence shown here is derived from an EMBL/GenBank/DDBJ whole genome shotgun (WGS) entry which is preliminary data.</text>
</comment>
<dbReference type="InterPro" id="IPR028082">
    <property type="entry name" value="Peripla_BP_I"/>
</dbReference>
<protein>
    <submittedName>
        <fullName evidence="3">LysM peptidoglycan-binding domain-containing protein</fullName>
    </submittedName>
</protein>
<evidence type="ECO:0000313" key="3">
    <source>
        <dbReference type="EMBL" id="MBM6498883.1"/>
    </source>
</evidence>
<dbReference type="Gene3D" id="3.10.350.10">
    <property type="entry name" value="LysM domain"/>
    <property type="match status" value="4"/>
</dbReference>
<dbReference type="SMART" id="SM00257">
    <property type="entry name" value="LysM"/>
    <property type="match status" value="4"/>
</dbReference>
<feature type="chain" id="PRO_5045244723" evidence="1">
    <location>
        <begin position="21"/>
        <end position="683"/>
    </location>
</feature>
<proteinExistence type="predicted"/>
<feature type="domain" description="LysM" evidence="2">
    <location>
        <begin position="28"/>
        <end position="71"/>
    </location>
</feature>
<dbReference type="PANTHER" id="PTHR33734">
    <property type="entry name" value="LYSM DOMAIN-CONTAINING GPI-ANCHORED PROTEIN 2"/>
    <property type="match status" value="1"/>
</dbReference>
<evidence type="ECO:0000256" key="1">
    <source>
        <dbReference type="SAM" id="SignalP"/>
    </source>
</evidence>
<keyword evidence="4" id="KW-1185">Reference proteome</keyword>
<feature type="signal peptide" evidence="1">
    <location>
        <begin position="1"/>
        <end position="20"/>
    </location>
</feature>
<dbReference type="PROSITE" id="PS51782">
    <property type="entry name" value="LYSM"/>
    <property type="match status" value="4"/>
</dbReference>
<dbReference type="EMBL" id="JACSOD020000458">
    <property type="protein sequence ID" value="MBM6498883.1"/>
    <property type="molecule type" value="Genomic_DNA"/>
</dbReference>
<dbReference type="InterPro" id="IPR018392">
    <property type="entry name" value="LysM"/>
</dbReference>
<keyword evidence="1" id="KW-0732">Signal</keyword>
<dbReference type="Gene3D" id="3.40.50.2300">
    <property type="match status" value="1"/>
</dbReference>
<name>A0ABS2CV82_9FLAO</name>
<dbReference type="CDD" id="cd00118">
    <property type="entry name" value="LysM"/>
    <property type="match status" value="4"/>
</dbReference>
<gene>
    <name evidence="3" type="ORF">H9X54_006145</name>
</gene>
<organism evidence="3 4">
    <name type="scientific">Flavobacterium macrobrachii</name>
    <dbReference type="NCBI Taxonomy" id="591204"/>
    <lineage>
        <taxon>Bacteria</taxon>
        <taxon>Pseudomonadati</taxon>
        <taxon>Bacteroidota</taxon>
        <taxon>Flavobacteriia</taxon>
        <taxon>Flavobacteriales</taxon>
        <taxon>Flavobacteriaceae</taxon>
        <taxon>Flavobacterium</taxon>
    </lineage>
</organism>
<sequence>MKRRILFSLLFTVLSVSVTTATKQEKYIKHTVAKGDTVNIIAQKYNVTPYDIFKLNPDSQNGIKQDTVLLIPPSSIGTTTTVQKQAVISSKKTTHLVQPKETLFSLSRQYNVSVDAIKNANAELLKDGLKIGQNVVIPAEDVLTQDTYQKPPVEKPVVKPAEVVKTVAKEDVKALDAKPVSTSKTIYHIVEAKETKFGISKKYGISIENLEKLNPQIVSGLQVGTKLLISGERTVSEEISSVSKSKSEPAKETVSSKKYLQEYVVRPQETLYSISKDFGISEEELISLNPELKKGLKLGMILRVPMKEKIEVKPVINKTQSNLSNSIKSNEKKQLVMLLPFNISKIESDTVNSPQARLKKDKFLNMTLDFYSGALMAIDSAKAIGLNVDVSIFDSQETKNSSTAASVIQQNNLTKADAIIGPFYQTNVEKVAEMLEGFNTPVISPLSKDSGKGYKNLYQSMPTAEQMKSSIFNFMRSKNGNIVAIVDAKKGSVVNYLKDQQKDVKIVGLSEKGTLISDSLLVKLDKNKMNYVIVASERTGMILSSTTSMVNAQRNYQVQMVVLEQNETLDFEEIPLAKLTKLNMLYPSISKSNETPEAIYFENNYKKINKIVPNQYAVRGFDLTFDTLLRLSQDKSFEETVKGSATEQIESKFDYSLNQNGGYSNKGVYILQYEADLSITEAK</sequence>
<dbReference type="Proteomes" id="UP000759529">
    <property type="component" value="Unassembled WGS sequence"/>
</dbReference>
<feature type="domain" description="LysM" evidence="2">
    <location>
        <begin position="186"/>
        <end position="229"/>
    </location>
</feature>
<accession>A0ABS2CV82</accession>
<dbReference type="RefSeq" id="WP_187658090.1">
    <property type="nucleotide sequence ID" value="NZ_JACSOD020000458.1"/>
</dbReference>